<dbReference type="EMBL" id="JAAIUV010000007">
    <property type="protein sequence ID" value="NEX78541.1"/>
    <property type="molecule type" value="Genomic_DNA"/>
</dbReference>
<accession>A0A6B3TR32</accession>
<keyword evidence="1" id="KW-0175">Coiled coil</keyword>
<dbReference type="SUPFAM" id="SSF57997">
    <property type="entry name" value="Tropomyosin"/>
    <property type="match status" value="1"/>
</dbReference>
<dbReference type="AlphaFoldDB" id="A0A6B3TR32"/>
<proteinExistence type="predicted"/>
<evidence type="ECO:0000256" key="1">
    <source>
        <dbReference type="SAM" id="Coils"/>
    </source>
</evidence>
<evidence type="ECO:0000313" key="3">
    <source>
        <dbReference type="Proteomes" id="UP000481621"/>
    </source>
</evidence>
<sequence>MNPYGYYQFPQYPYDYNSYATPEQINPYVPTESYDPDRQPQLERRVSQLERENNRQQREIEQLERRVTRLERRLQRVNQRLRAVERRFNFPFTPFDGEY</sequence>
<evidence type="ECO:0000313" key="2">
    <source>
        <dbReference type="EMBL" id="NEX78541.1"/>
    </source>
</evidence>
<feature type="coiled-coil region" evidence="1">
    <location>
        <begin position="39"/>
        <end position="87"/>
    </location>
</feature>
<gene>
    <name evidence="2" type="ORF">G4Z05_06475</name>
</gene>
<comment type="caution">
    <text evidence="2">The sequence shown here is derived from an EMBL/GenBank/DDBJ whole genome shotgun (WGS) entry which is preliminary data.</text>
</comment>
<name>A0A6B3TR32_9BACI</name>
<keyword evidence="3" id="KW-1185">Reference proteome</keyword>
<dbReference type="Proteomes" id="UP000481621">
    <property type="component" value="Unassembled WGS sequence"/>
</dbReference>
<organism evidence="2 3">
    <name type="scientific">Neobacillus thermocopriae</name>
    <dbReference type="NCBI Taxonomy" id="1215031"/>
    <lineage>
        <taxon>Bacteria</taxon>
        <taxon>Bacillati</taxon>
        <taxon>Bacillota</taxon>
        <taxon>Bacilli</taxon>
        <taxon>Bacillales</taxon>
        <taxon>Bacillaceae</taxon>
        <taxon>Neobacillus</taxon>
    </lineage>
</organism>
<dbReference type="RefSeq" id="WP_163251063.1">
    <property type="nucleotide sequence ID" value="NZ_JAAIUV010000007.1"/>
</dbReference>
<dbReference type="Gene3D" id="1.20.5.340">
    <property type="match status" value="1"/>
</dbReference>
<protein>
    <submittedName>
        <fullName evidence="2">Uncharacterized protein</fullName>
    </submittedName>
</protein>
<reference evidence="2" key="1">
    <citation type="submission" date="2020-02" db="EMBL/GenBank/DDBJ databases">
        <title>Bacillus sedimentmangrovi sp. nov., isolated from sediment of the mangrove ecosystem.</title>
        <authorList>
            <person name="Liu G."/>
        </authorList>
    </citation>
    <scope>NUCLEOTIDE SEQUENCE [LARGE SCALE GENOMIC DNA]</scope>
    <source>
        <strain evidence="2">SgZ-7</strain>
    </source>
</reference>